<dbReference type="AlphaFoldDB" id="A0A0S8G6Z5"/>
<keyword evidence="1" id="KW-1133">Transmembrane helix</keyword>
<reference evidence="2 3" key="1">
    <citation type="journal article" date="2015" name="Microbiome">
        <title>Genomic resolution of linkages in carbon, nitrogen, and sulfur cycling among widespread estuary sediment bacteria.</title>
        <authorList>
            <person name="Baker B.J."/>
            <person name="Lazar C.S."/>
            <person name="Teske A.P."/>
            <person name="Dick G.J."/>
        </authorList>
    </citation>
    <scope>NUCLEOTIDE SEQUENCE [LARGE SCALE GENOMIC DNA]</scope>
    <source>
        <strain evidence="2">SM23_40</strain>
    </source>
</reference>
<dbReference type="Proteomes" id="UP000051717">
    <property type="component" value="Unassembled WGS sequence"/>
</dbReference>
<organism evidence="2 3">
    <name type="scientific">candidate division TA06 bacterium SM23_40</name>
    <dbReference type="NCBI Taxonomy" id="1703774"/>
    <lineage>
        <taxon>Bacteria</taxon>
        <taxon>Bacteria division TA06</taxon>
    </lineage>
</organism>
<accession>A0A0S8G6Z5</accession>
<feature type="transmembrane region" description="Helical" evidence="1">
    <location>
        <begin position="73"/>
        <end position="94"/>
    </location>
</feature>
<sequence length="103" mass="12633">MRLRLRQKRLRSGQGVPLSEAEQYRASVREELYRELDKERERQQEAGRYPYKGTWKRREEVLRLQRSSRVMHIELTFLMLLGFLFGLFVIWRFFKLARAILFP</sequence>
<comment type="caution">
    <text evidence="2">The sequence shown here is derived from an EMBL/GenBank/DDBJ whole genome shotgun (WGS) entry which is preliminary data.</text>
</comment>
<proteinExistence type="predicted"/>
<evidence type="ECO:0000313" key="3">
    <source>
        <dbReference type="Proteomes" id="UP000051717"/>
    </source>
</evidence>
<gene>
    <name evidence="2" type="ORF">AMJ82_07675</name>
</gene>
<protein>
    <submittedName>
        <fullName evidence="2">Uncharacterized protein</fullName>
    </submittedName>
</protein>
<evidence type="ECO:0000313" key="2">
    <source>
        <dbReference type="EMBL" id="KPK68662.1"/>
    </source>
</evidence>
<dbReference type="EMBL" id="LJUI01000065">
    <property type="protein sequence ID" value="KPK68662.1"/>
    <property type="molecule type" value="Genomic_DNA"/>
</dbReference>
<keyword evidence="1" id="KW-0812">Transmembrane</keyword>
<name>A0A0S8G6Z5_UNCT6</name>
<evidence type="ECO:0000256" key="1">
    <source>
        <dbReference type="SAM" id="Phobius"/>
    </source>
</evidence>
<keyword evidence="1" id="KW-0472">Membrane</keyword>